<dbReference type="Proteomes" id="UP000494165">
    <property type="component" value="Unassembled WGS sequence"/>
</dbReference>
<comment type="caution">
    <text evidence="16">The sequence shown here is derived from an EMBL/GenBank/DDBJ whole genome shotgun (WGS) entry which is preliminary data.</text>
</comment>
<dbReference type="GO" id="GO:0031490">
    <property type="term" value="F:chromatin DNA binding"/>
    <property type="evidence" value="ECO:0007669"/>
    <property type="project" value="TreeGrafter"/>
</dbReference>
<dbReference type="PANTHER" id="PTHR13808">
    <property type="entry name" value="CBP/P300-RELATED"/>
    <property type="match status" value="1"/>
</dbReference>
<dbReference type="GO" id="GO:0005667">
    <property type="term" value="C:transcription regulator complex"/>
    <property type="evidence" value="ECO:0007669"/>
    <property type="project" value="TreeGrafter"/>
</dbReference>
<name>A0A8S1DZM2_9INSE</name>
<comment type="subcellular location">
    <subcellularLocation>
        <location evidence="1">Nucleus</location>
    </subcellularLocation>
</comment>
<dbReference type="EMBL" id="CADEPI010000446">
    <property type="protein sequence ID" value="CAB3385993.1"/>
    <property type="molecule type" value="Genomic_DNA"/>
</dbReference>
<feature type="zinc finger region" description="TAZ-type" evidence="13">
    <location>
        <begin position="509"/>
        <end position="590"/>
    </location>
</feature>
<accession>A0A8S1DZM2</accession>
<feature type="region of interest" description="Disordered" evidence="14">
    <location>
        <begin position="634"/>
        <end position="669"/>
    </location>
</feature>
<evidence type="ECO:0000256" key="13">
    <source>
        <dbReference type="PROSITE-ProRule" id="PRU00203"/>
    </source>
</evidence>
<dbReference type="SMART" id="SM00551">
    <property type="entry name" value="ZnF_TAZ"/>
    <property type="match status" value="1"/>
</dbReference>
<evidence type="ECO:0000313" key="16">
    <source>
        <dbReference type="EMBL" id="CAB3385993.1"/>
    </source>
</evidence>
<evidence type="ECO:0000256" key="10">
    <source>
        <dbReference type="ARBA" id="ARBA00023163"/>
    </source>
</evidence>
<evidence type="ECO:0000313" key="17">
    <source>
        <dbReference type="Proteomes" id="UP000494165"/>
    </source>
</evidence>
<evidence type="ECO:0000256" key="4">
    <source>
        <dbReference type="ARBA" id="ARBA00022679"/>
    </source>
</evidence>
<sequence>MAASGPTKCIFCYQAKPSFSIVQERVGARLQFICQECIQTEKFTVANLITMLKDNGIEEGVDMESIREMAFIKPYKIPEVLADISYETLGFLILEICLICGEKIKQNMNYCALEKHNEDKHADEIASAILKKCNDQMMLILEVLKIILNKTYSPRLSTYIFWTGIVFIIHYSIHRPMESSESIAKKHAMTEIRKIKRRIKEELERKSKAISPWTKTHETSDLKDYWDSVVPVTMAVLKTPQMTSPSSWIDAIQCVHMYSHPDVDVNLTIYFNLFEIIETHASEIKQNLAQENRENLLETYCVAWNVYQNTSKNILTLFSRFNERLVRCTLEMRDAITGSNYLTVENMVKSAWYDHILEPITGDIGILVWRAINGEGEVARVQEVVQSFEEVGALDFFDTFFLEELEKHYISEAKEQFEGMNAANFLKNVLHQIQTGKMFPDSSISKLQEVMQNKLSMQGFPNSVEQQPPCAPAAVRKHFSDNLKSTLTMSSLAKNPRLNVPVACPEYWHDEVLKQTKQHLFSLLHAQNCSQQLYKCPYPDCWKVKNALCHMDSCIFDAIYCDFPLCASYKHILRHWHECVQQDCPVCLQCRQHDPGTAERETGSTHAAVQESIVWSPVWSPLPAHIERLMNGSEGPALINAGTEENWPHPPQQKDSNNDRSEEIPESPIQKLWHVSFQRNYDMSKATGFQDSDQKTPNCVLKTLRESGLYDTVLGPESHYGRNLNRHLHLFAISATAEEPKLILGKEHRRRSAPTRTAV</sequence>
<evidence type="ECO:0000256" key="2">
    <source>
        <dbReference type="ARBA" id="ARBA00006019"/>
    </source>
</evidence>
<dbReference type="InterPro" id="IPR035898">
    <property type="entry name" value="TAZ_dom_sf"/>
</dbReference>
<keyword evidence="17" id="KW-1185">Reference proteome</keyword>
<keyword evidence="4" id="KW-0808">Transferase</keyword>
<dbReference type="Gene3D" id="1.20.1310.10">
    <property type="entry name" value="Cullin Repeats"/>
    <property type="match status" value="1"/>
</dbReference>
<dbReference type="GO" id="GO:0000123">
    <property type="term" value="C:histone acetyltransferase complex"/>
    <property type="evidence" value="ECO:0007669"/>
    <property type="project" value="TreeGrafter"/>
</dbReference>
<dbReference type="PANTHER" id="PTHR13808:SF1">
    <property type="entry name" value="HISTONE ACETYLTRANSFERASE"/>
    <property type="match status" value="1"/>
</dbReference>
<dbReference type="SUPFAM" id="SSF57933">
    <property type="entry name" value="TAZ domain"/>
    <property type="match status" value="1"/>
</dbReference>
<dbReference type="GO" id="GO:0045944">
    <property type="term" value="P:positive regulation of transcription by RNA polymerase II"/>
    <property type="evidence" value="ECO:0007669"/>
    <property type="project" value="TreeGrafter"/>
</dbReference>
<dbReference type="GO" id="GO:0031625">
    <property type="term" value="F:ubiquitin protein ligase binding"/>
    <property type="evidence" value="ECO:0007669"/>
    <property type="project" value="InterPro"/>
</dbReference>
<dbReference type="InterPro" id="IPR001373">
    <property type="entry name" value="Cullin_N"/>
</dbReference>
<proteinExistence type="inferred from homology"/>
<keyword evidence="7 13" id="KW-0862">Zinc</keyword>
<dbReference type="Pfam" id="PF00888">
    <property type="entry name" value="Cullin"/>
    <property type="match status" value="1"/>
</dbReference>
<dbReference type="EC" id="2.3.1.48" evidence="3"/>
<dbReference type="GO" id="GO:0006511">
    <property type="term" value="P:ubiquitin-dependent protein catabolic process"/>
    <property type="evidence" value="ECO:0007669"/>
    <property type="project" value="InterPro"/>
</dbReference>
<evidence type="ECO:0000256" key="14">
    <source>
        <dbReference type="SAM" id="MobiDB-lite"/>
    </source>
</evidence>
<dbReference type="GO" id="GO:0005634">
    <property type="term" value="C:nucleus"/>
    <property type="evidence" value="ECO:0007669"/>
    <property type="project" value="UniProtKB-SubCell"/>
</dbReference>
<keyword evidence="5 13" id="KW-0479">Metal-binding</keyword>
<evidence type="ECO:0000256" key="6">
    <source>
        <dbReference type="ARBA" id="ARBA00022771"/>
    </source>
</evidence>
<dbReference type="InterPro" id="IPR016159">
    <property type="entry name" value="Cullin_repeat-like_dom_sf"/>
</dbReference>
<dbReference type="Pfam" id="PF02135">
    <property type="entry name" value="zf-TAZ"/>
    <property type="match status" value="1"/>
</dbReference>
<dbReference type="Gene3D" id="1.20.1020.10">
    <property type="entry name" value="TAZ domain"/>
    <property type="match status" value="1"/>
</dbReference>
<dbReference type="GO" id="GO:0008270">
    <property type="term" value="F:zinc ion binding"/>
    <property type="evidence" value="ECO:0007669"/>
    <property type="project" value="UniProtKB-KW"/>
</dbReference>
<feature type="domain" description="TAZ-type" evidence="15">
    <location>
        <begin position="509"/>
        <end position="590"/>
    </location>
</feature>
<gene>
    <name evidence="16" type="ORF">CLODIP_2_CD11197</name>
</gene>
<evidence type="ECO:0000259" key="15">
    <source>
        <dbReference type="PROSITE" id="PS50134"/>
    </source>
</evidence>
<dbReference type="SUPFAM" id="SSF74788">
    <property type="entry name" value="Cullin repeat-like"/>
    <property type="match status" value="1"/>
</dbReference>
<keyword evidence="8" id="KW-0156">Chromatin regulator</keyword>
<evidence type="ECO:0000256" key="3">
    <source>
        <dbReference type="ARBA" id="ARBA00013184"/>
    </source>
</evidence>
<comment type="catalytic activity">
    <reaction evidence="12">
        <text>L-lysyl-[protein] + acetyl-CoA = N(6)-acetyl-L-lysyl-[protein] + CoA + H(+)</text>
        <dbReference type="Rhea" id="RHEA:45948"/>
        <dbReference type="Rhea" id="RHEA-COMP:9752"/>
        <dbReference type="Rhea" id="RHEA-COMP:10731"/>
        <dbReference type="ChEBI" id="CHEBI:15378"/>
        <dbReference type="ChEBI" id="CHEBI:29969"/>
        <dbReference type="ChEBI" id="CHEBI:57287"/>
        <dbReference type="ChEBI" id="CHEBI:57288"/>
        <dbReference type="ChEBI" id="CHEBI:61930"/>
        <dbReference type="EC" id="2.3.1.48"/>
    </reaction>
</comment>
<protein>
    <recommendedName>
        <fullName evidence="3">histone acetyltransferase</fullName>
        <ecNumber evidence="3">2.3.1.48</ecNumber>
    </recommendedName>
</protein>
<dbReference type="PROSITE" id="PS50134">
    <property type="entry name" value="ZF_TAZ"/>
    <property type="match status" value="1"/>
</dbReference>
<keyword evidence="11" id="KW-0539">Nucleus</keyword>
<keyword evidence="6 13" id="KW-0863">Zinc-finger</keyword>
<dbReference type="InterPro" id="IPR000197">
    <property type="entry name" value="Znf_TAZ"/>
</dbReference>
<evidence type="ECO:0000256" key="11">
    <source>
        <dbReference type="ARBA" id="ARBA00023242"/>
    </source>
</evidence>
<reference evidence="16 17" key="1">
    <citation type="submission" date="2020-04" db="EMBL/GenBank/DDBJ databases">
        <authorList>
            <person name="Alioto T."/>
            <person name="Alioto T."/>
            <person name="Gomez Garrido J."/>
        </authorList>
    </citation>
    <scope>NUCLEOTIDE SEQUENCE [LARGE SCALE GENOMIC DNA]</scope>
</reference>
<evidence type="ECO:0000256" key="12">
    <source>
        <dbReference type="ARBA" id="ARBA00048017"/>
    </source>
</evidence>
<dbReference type="GO" id="GO:0004402">
    <property type="term" value="F:histone acetyltransferase activity"/>
    <property type="evidence" value="ECO:0007669"/>
    <property type="project" value="InterPro"/>
</dbReference>
<evidence type="ECO:0000256" key="9">
    <source>
        <dbReference type="ARBA" id="ARBA00023015"/>
    </source>
</evidence>
<keyword evidence="10" id="KW-0804">Transcription</keyword>
<keyword evidence="9" id="KW-0805">Transcription regulation</keyword>
<evidence type="ECO:0000256" key="7">
    <source>
        <dbReference type="ARBA" id="ARBA00022833"/>
    </source>
</evidence>
<comment type="similarity">
    <text evidence="2">Belongs to the cullin family.</text>
</comment>
<dbReference type="InterPro" id="IPR013178">
    <property type="entry name" value="Histone_AcTrfase_Rtt109/CBP"/>
</dbReference>
<evidence type="ECO:0000256" key="1">
    <source>
        <dbReference type="ARBA" id="ARBA00004123"/>
    </source>
</evidence>
<dbReference type="AlphaFoldDB" id="A0A8S1DZM2"/>
<evidence type="ECO:0000256" key="5">
    <source>
        <dbReference type="ARBA" id="ARBA00022723"/>
    </source>
</evidence>
<dbReference type="GO" id="GO:0003713">
    <property type="term" value="F:transcription coactivator activity"/>
    <property type="evidence" value="ECO:0007669"/>
    <property type="project" value="TreeGrafter"/>
</dbReference>
<organism evidence="16 17">
    <name type="scientific">Cloeon dipterum</name>
    <dbReference type="NCBI Taxonomy" id="197152"/>
    <lineage>
        <taxon>Eukaryota</taxon>
        <taxon>Metazoa</taxon>
        <taxon>Ecdysozoa</taxon>
        <taxon>Arthropoda</taxon>
        <taxon>Hexapoda</taxon>
        <taxon>Insecta</taxon>
        <taxon>Pterygota</taxon>
        <taxon>Palaeoptera</taxon>
        <taxon>Ephemeroptera</taxon>
        <taxon>Pisciforma</taxon>
        <taxon>Baetidae</taxon>
        <taxon>Cloeon</taxon>
    </lineage>
</organism>
<evidence type="ECO:0000256" key="8">
    <source>
        <dbReference type="ARBA" id="ARBA00022853"/>
    </source>
</evidence>